<dbReference type="InterPro" id="IPR051158">
    <property type="entry name" value="Metallophosphoesterase_sf"/>
</dbReference>
<keyword evidence="2" id="KW-0378">Hydrolase</keyword>
<keyword evidence="1" id="KW-0479">Metal-binding</keyword>
<evidence type="ECO:0000256" key="1">
    <source>
        <dbReference type="ARBA" id="ARBA00022723"/>
    </source>
</evidence>
<accession>A0A5C6CGL3</accession>
<dbReference type="InterPro" id="IPR029052">
    <property type="entry name" value="Metallo-depent_PP-like"/>
</dbReference>
<dbReference type="RefSeq" id="WP_146595054.1">
    <property type="nucleotide sequence ID" value="NZ_SJPT01000004.1"/>
</dbReference>
<feature type="domain" description="Calcineurin-like phosphoesterase" evidence="3">
    <location>
        <begin position="1"/>
        <end position="234"/>
    </location>
</feature>
<comment type="caution">
    <text evidence="4">The sequence shown here is derived from an EMBL/GenBank/DDBJ whole genome shotgun (WGS) entry which is preliminary data.</text>
</comment>
<evidence type="ECO:0000313" key="5">
    <source>
        <dbReference type="Proteomes" id="UP000316304"/>
    </source>
</evidence>
<name>A0A5C6CGL3_9BACT</name>
<gene>
    <name evidence="4" type="ORF">Pla52o_28680</name>
</gene>
<evidence type="ECO:0000313" key="4">
    <source>
        <dbReference type="EMBL" id="TWU23332.1"/>
    </source>
</evidence>
<dbReference type="PANTHER" id="PTHR31302">
    <property type="entry name" value="TRANSMEMBRANE PROTEIN WITH METALLOPHOSPHOESTERASE DOMAIN-RELATED"/>
    <property type="match status" value="1"/>
</dbReference>
<sequence>MRIAWITDPHLNHVSPDRWDQWCDRIASMQPDALLITGDISEGDDVELQLRRTAERFAVPLYFVLGNHDFYQSSIAQTRQNVIAASRDHNALNYLTDRGPVALADGVYLVGEDGWGDATVGNYDESFIRLNDFKLIDDFREISDDRWKAKLQQLGADSAARLQVKLNAVPRNATQILVATHVPPFRESCWYEGKTTDDHWAPFFVCGEVGRTLMEFCQRRVDCQTTVICGHTHHDGIATLRENLIVHTGSAVYGAPDVEAVIEVTANELHIAGHRR</sequence>
<proteinExistence type="predicted"/>
<dbReference type="InterPro" id="IPR004843">
    <property type="entry name" value="Calcineurin-like_PHP"/>
</dbReference>
<dbReference type="GO" id="GO:0016020">
    <property type="term" value="C:membrane"/>
    <property type="evidence" value="ECO:0007669"/>
    <property type="project" value="GOC"/>
</dbReference>
<reference evidence="4 5" key="1">
    <citation type="submission" date="2019-02" db="EMBL/GenBank/DDBJ databases">
        <title>Deep-cultivation of Planctomycetes and their phenomic and genomic characterization uncovers novel biology.</title>
        <authorList>
            <person name="Wiegand S."/>
            <person name="Jogler M."/>
            <person name="Boedeker C."/>
            <person name="Pinto D."/>
            <person name="Vollmers J."/>
            <person name="Rivas-Marin E."/>
            <person name="Kohn T."/>
            <person name="Peeters S.H."/>
            <person name="Heuer A."/>
            <person name="Rast P."/>
            <person name="Oberbeckmann S."/>
            <person name="Bunk B."/>
            <person name="Jeske O."/>
            <person name="Meyerdierks A."/>
            <person name="Storesund J.E."/>
            <person name="Kallscheuer N."/>
            <person name="Luecker S."/>
            <person name="Lage O.M."/>
            <person name="Pohl T."/>
            <person name="Merkel B.J."/>
            <person name="Hornburger P."/>
            <person name="Mueller R.-W."/>
            <person name="Bruemmer F."/>
            <person name="Labrenz M."/>
            <person name="Spormann A.M."/>
            <person name="Op Den Camp H."/>
            <person name="Overmann J."/>
            <person name="Amann R."/>
            <person name="Jetten M.S.M."/>
            <person name="Mascher T."/>
            <person name="Medema M.H."/>
            <person name="Devos D.P."/>
            <person name="Kaster A.-K."/>
            <person name="Ovreas L."/>
            <person name="Rohde M."/>
            <person name="Galperin M.Y."/>
            <person name="Jogler C."/>
        </authorList>
    </citation>
    <scope>NUCLEOTIDE SEQUENCE [LARGE SCALE GENOMIC DNA]</scope>
    <source>
        <strain evidence="4 5">Pla52o</strain>
    </source>
</reference>
<dbReference type="Pfam" id="PF00149">
    <property type="entry name" value="Metallophos"/>
    <property type="match status" value="1"/>
</dbReference>
<dbReference type="GO" id="GO:0008758">
    <property type="term" value="F:UDP-2,3-diacylglucosamine hydrolase activity"/>
    <property type="evidence" value="ECO:0007669"/>
    <property type="project" value="TreeGrafter"/>
</dbReference>
<dbReference type="Gene3D" id="3.60.21.10">
    <property type="match status" value="1"/>
</dbReference>
<evidence type="ECO:0000259" key="3">
    <source>
        <dbReference type="Pfam" id="PF00149"/>
    </source>
</evidence>
<dbReference type="EMBL" id="SJPT01000004">
    <property type="protein sequence ID" value="TWU23332.1"/>
    <property type="molecule type" value="Genomic_DNA"/>
</dbReference>
<organism evidence="4 5">
    <name type="scientific">Novipirellula galeiformis</name>
    <dbReference type="NCBI Taxonomy" id="2528004"/>
    <lineage>
        <taxon>Bacteria</taxon>
        <taxon>Pseudomonadati</taxon>
        <taxon>Planctomycetota</taxon>
        <taxon>Planctomycetia</taxon>
        <taxon>Pirellulales</taxon>
        <taxon>Pirellulaceae</taxon>
        <taxon>Novipirellula</taxon>
    </lineage>
</organism>
<dbReference type="Proteomes" id="UP000316304">
    <property type="component" value="Unassembled WGS sequence"/>
</dbReference>
<evidence type="ECO:0000256" key="2">
    <source>
        <dbReference type="ARBA" id="ARBA00022801"/>
    </source>
</evidence>
<dbReference type="OrthoDB" id="9780884at2"/>
<dbReference type="GO" id="GO:0046872">
    <property type="term" value="F:metal ion binding"/>
    <property type="evidence" value="ECO:0007669"/>
    <property type="project" value="UniProtKB-KW"/>
</dbReference>
<dbReference type="PANTHER" id="PTHR31302:SF31">
    <property type="entry name" value="PHOSPHODIESTERASE YAEI"/>
    <property type="match status" value="1"/>
</dbReference>
<keyword evidence="5" id="KW-1185">Reference proteome</keyword>
<dbReference type="SUPFAM" id="SSF56300">
    <property type="entry name" value="Metallo-dependent phosphatases"/>
    <property type="match status" value="1"/>
</dbReference>
<protein>
    <submittedName>
        <fullName evidence="4">Calcineurin-like phosphoesterase superfamily domain protein</fullName>
    </submittedName>
</protein>
<dbReference type="AlphaFoldDB" id="A0A5C6CGL3"/>
<dbReference type="GO" id="GO:0009245">
    <property type="term" value="P:lipid A biosynthetic process"/>
    <property type="evidence" value="ECO:0007669"/>
    <property type="project" value="TreeGrafter"/>
</dbReference>